<evidence type="ECO:0000313" key="2">
    <source>
        <dbReference type="EMBL" id="KXN73742.1"/>
    </source>
</evidence>
<dbReference type="GO" id="GO:0016407">
    <property type="term" value="F:acetyltransferase activity"/>
    <property type="evidence" value="ECO:0007669"/>
    <property type="project" value="InterPro"/>
</dbReference>
<dbReference type="PANTHER" id="PTHR11786:SF0">
    <property type="entry name" value="ARYLAMINE N-ACETYLTRANSFERASE 4-RELATED"/>
    <property type="match status" value="1"/>
</dbReference>
<dbReference type="PANTHER" id="PTHR11786">
    <property type="entry name" value="N-HYDROXYARYLAMINE O-ACETYLTRANSFERASE"/>
    <property type="match status" value="1"/>
</dbReference>
<comment type="similarity">
    <text evidence="1">Belongs to the arylamine N-acetyltransferase family.</text>
</comment>
<name>A0A137PFI0_CONC2</name>
<keyword evidence="3" id="KW-1185">Reference proteome</keyword>
<dbReference type="InterPro" id="IPR001447">
    <property type="entry name" value="Arylamine_N-AcTrfase"/>
</dbReference>
<protein>
    <submittedName>
        <fullName evidence="2">Cysteine proteinase</fullName>
    </submittedName>
</protein>
<gene>
    <name evidence="2" type="ORF">CONCODRAFT_3303</name>
</gene>
<dbReference type="Gene3D" id="3.30.2140.10">
    <property type="entry name" value="Arylamine N-acetyltransferase"/>
    <property type="match status" value="1"/>
</dbReference>
<evidence type="ECO:0000313" key="3">
    <source>
        <dbReference type="Proteomes" id="UP000070444"/>
    </source>
</evidence>
<evidence type="ECO:0000256" key="1">
    <source>
        <dbReference type="ARBA" id="ARBA00006547"/>
    </source>
</evidence>
<organism evidence="2 3">
    <name type="scientific">Conidiobolus coronatus (strain ATCC 28846 / CBS 209.66 / NRRL 28638)</name>
    <name type="common">Delacroixia coronata</name>
    <dbReference type="NCBI Taxonomy" id="796925"/>
    <lineage>
        <taxon>Eukaryota</taxon>
        <taxon>Fungi</taxon>
        <taxon>Fungi incertae sedis</taxon>
        <taxon>Zoopagomycota</taxon>
        <taxon>Entomophthoromycotina</taxon>
        <taxon>Entomophthoromycetes</taxon>
        <taxon>Entomophthorales</taxon>
        <taxon>Ancylistaceae</taxon>
        <taxon>Conidiobolus</taxon>
    </lineage>
</organism>
<reference evidence="2 3" key="1">
    <citation type="journal article" date="2015" name="Genome Biol. Evol.">
        <title>Phylogenomic analyses indicate that early fungi evolved digesting cell walls of algal ancestors of land plants.</title>
        <authorList>
            <person name="Chang Y."/>
            <person name="Wang S."/>
            <person name="Sekimoto S."/>
            <person name="Aerts A.L."/>
            <person name="Choi C."/>
            <person name="Clum A."/>
            <person name="LaButti K.M."/>
            <person name="Lindquist E.A."/>
            <person name="Yee Ngan C."/>
            <person name="Ohm R.A."/>
            <person name="Salamov A.A."/>
            <person name="Grigoriev I.V."/>
            <person name="Spatafora J.W."/>
            <person name="Berbee M.L."/>
        </authorList>
    </citation>
    <scope>NUCLEOTIDE SEQUENCE [LARGE SCALE GENOMIC DNA]</scope>
    <source>
        <strain evidence="2 3">NRRL 28638</strain>
    </source>
</reference>
<sequence>MATQQYNTKLAYSKDQMYQYLKRINFLKMEKKVIRGHVNSIPYGNLSYIYYKRLLKLEGNYPYTTQVVSTDLQDIFKKMVLDERDGVCIEHNPLCAHMLMTLGFSAYLATSNCVDPKFWDQSDAGAILGRTPKPILMEEGLIQQVNPLTEYRISRASYPDSVVQSTNPKNLPWLLESKTKILPNKPQTRRNDWSPPTYITTSPAYLKDIRVMNDMSSGLKLEKILRSFILMTIETDKGYVTLRNKTLKIYTLNGVETIQLNSEKERRKAYLKYFNTKLPEDHKENLPSDICNYISFISADIKLKLLRNKTYNTIRYFSQKLI</sequence>
<dbReference type="Gene3D" id="3.30.2140.20">
    <property type="match status" value="1"/>
</dbReference>
<proteinExistence type="inferred from homology"/>
<dbReference type="InterPro" id="IPR038765">
    <property type="entry name" value="Papain-like_cys_pep_sf"/>
</dbReference>
<dbReference type="InterPro" id="IPR053710">
    <property type="entry name" value="Arylamine_NAT_domain_sf"/>
</dbReference>
<dbReference type="OrthoDB" id="10260017at2759"/>
<dbReference type="AlphaFoldDB" id="A0A137PFI0"/>
<dbReference type="Proteomes" id="UP000070444">
    <property type="component" value="Unassembled WGS sequence"/>
</dbReference>
<dbReference type="EMBL" id="KQ964432">
    <property type="protein sequence ID" value="KXN73742.1"/>
    <property type="molecule type" value="Genomic_DNA"/>
</dbReference>
<dbReference type="SUPFAM" id="SSF54001">
    <property type="entry name" value="Cysteine proteinases"/>
    <property type="match status" value="1"/>
</dbReference>
<dbReference type="Pfam" id="PF00797">
    <property type="entry name" value="Acetyltransf_2"/>
    <property type="match status" value="1"/>
</dbReference>
<accession>A0A137PFI0</accession>